<name>A0A914BZD9_9BILA</name>
<feature type="region of interest" description="Disordered" evidence="1">
    <location>
        <begin position="35"/>
        <end position="64"/>
    </location>
</feature>
<dbReference type="AlphaFoldDB" id="A0A914BZD9"/>
<sequence length="75" mass="8526">MCAKAMNFFASDMMEDYPYVQVALHSEALEALGRTRKHSKELGSNRKNSEVLGSARRNSDSNDAKKKKWLFDISN</sequence>
<accession>A0A914BZD9</accession>
<proteinExistence type="predicted"/>
<feature type="compositionally biased region" description="Basic and acidic residues" evidence="1">
    <location>
        <begin position="40"/>
        <end position="49"/>
    </location>
</feature>
<dbReference type="Proteomes" id="UP000887540">
    <property type="component" value="Unplaced"/>
</dbReference>
<evidence type="ECO:0000313" key="3">
    <source>
        <dbReference type="WBParaSite" id="ACRNAN_Path_1325.g5203.t1"/>
    </source>
</evidence>
<evidence type="ECO:0000256" key="1">
    <source>
        <dbReference type="SAM" id="MobiDB-lite"/>
    </source>
</evidence>
<protein>
    <submittedName>
        <fullName evidence="3">Uncharacterized protein</fullName>
    </submittedName>
</protein>
<reference evidence="3" key="1">
    <citation type="submission" date="2022-11" db="UniProtKB">
        <authorList>
            <consortium name="WormBaseParasite"/>
        </authorList>
    </citation>
    <scope>IDENTIFICATION</scope>
</reference>
<keyword evidence="2" id="KW-1185">Reference proteome</keyword>
<dbReference type="WBParaSite" id="ACRNAN_Path_1325.g5203.t1">
    <property type="protein sequence ID" value="ACRNAN_Path_1325.g5203.t1"/>
    <property type="gene ID" value="ACRNAN_Path_1325.g5203"/>
</dbReference>
<evidence type="ECO:0000313" key="2">
    <source>
        <dbReference type="Proteomes" id="UP000887540"/>
    </source>
</evidence>
<organism evidence="2 3">
    <name type="scientific">Acrobeloides nanus</name>
    <dbReference type="NCBI Taxonomy" id="290746"/>
    <lineage>
        <taxon>Eukaryota</taxon>
        <taxon>Metazoa</taxon>
        <taxon>Ecdysozoa</taxon>
        <taxon>Nematoda</taxon>
        <taxon>Chromadorea</taxon>
        <taxon>Rhabditida</taxon>
        <taxon>Tylenchina</taxon>
        <taxon>Cephalobomorpha</taxon>
        <taxon>Cephaloboidea</taxon>
        <taxon>Cephalobidae</taxon>
        <taxon>Acrobeloides</taxon>
    </lineage>
</organism>